<dbReference type="PANTHER" id="PTHR47053:SF1">
    <property type="entry name" value="MUREIN DD-ENDOPEPTIDASE MEPH-RELATED"/>
    <property type="match status" value="1"/>
</dbReference>
<dbReference type="AlphaFoldDB" id="A1K7F3"/>
<dbReference type="EMBL" id="AM406670">
    <property type="protein sequence ID" value="CAL94758.1"/>
    <property type="molecule type" value="Genomic_DNA"/>
</dbReference>
<dbReference type="Pfam" id="PF00877">
    <property type="entry name" value="NLPC_P60"/>
    <property type="match status" value="1"/>
</dbReference>
<dbReference type="GO" id="GO:0008234">
    <property type="term" value="F:cysteine-type peptidase activity"/>
    <property type="evidence" value="ECO:0007669"/>
    <property type="project" value="UniProtKB-KW"/>
</dbReference>
<dbReference type="GO" id="GO:0006508">
    <property type="term" value="P:proteolysis"/>
    <property type="evidence" value="ECO:0007669"/>
    <property type="project" value="UniProtKB-KW"/>
</dbReference>
<dbReference type="PANTHER" id="PTHR47053">
    <property type="entry name" value="MUREIN DD-ENDOPEPTIDASE MEPH-RELATED"/>
    <property type="match status" value="1"/>
</dbReference>
<protein>
    <submittedName>
        <fullName evidence="6">Conserved hypothetical secreted protein</fullName>
    </submittedName>
</protein>
<sequence>MAQTPPYPRRRPGAGPGVAFLLAALVAACSSVPPPTESRLPPGPAARPAQPLFALDDPDHPQEIVMFALGLLDTGYRFGGRNPEAGLDCSGMVSYVVEQVSGQRLPHNAAQIAERTRPISQAELSPGDLVFFNTARRPHSHMGIYIGDGRFIHAPSSRGAVRIEKLSNAYFAPRFDGARTLIARD</sequence>
<reference evidence="6 7" key="1">
    <citation type="journal article" date="2006" name="Nat. Biotechnol.">
        <title>Complete genome of the mutualistic, N2-fixing grass endophyte Azoarcus sp. strain BH72.</title>
        <authorList>
            <person name="Krause A."/>
            <person name="Ramakumar A."/>
            <person name="Bartels D."/>
            <person name="Battistoni F."/>
            <person name="Bekel T."/>
            <person name="Boch J."/>
            <person name="Boehm M."/>
            <person name="Friedrich F."/>
            <person name="Hurek T."/>
            <person name="Krause L."/>
            <person name="Linke B."/>
            <person name="McHardy A.C."/>
            <person name="Sarkar A."/>
            <person name="Schneiker S."/>
            <person name="Syed A.A."/>
            <person name="Thauer R."/>
            <person name="Vorhoelter F.-J."/>
            <person name="Weidner S."/>
            <person name="Puehler A."/>
            <person name="Reinhold-Hurek B."/>
            <person name="Kaiser O."/>
            <person name="Goesmann A."/>
        </authorList>
    </citation>
    <scope>NUCLEOTIDE SEQUENCE [LARGE SCALE GENOMIC DNA]</scope>
    <source>
        <strain evidence="6 7">BH72</strain>
    </source>
</reference>
<dbReference type="SUPFAM" id="SSF54001">
    <property type="entry name" value="Cysteine proteinases"/>
    <property type="match status" value="1"/>
</dbReference>
<dbReference type="RefSeq" id="WP_011765872.1">
    <property type="nucleotide sequence ID" value="NC_008702.1"/>
</dbReference>
<gene>
    <name evidence="6" type="ordered locus">azo2141</name>
</gene>
<evidence type="ECO:0000256" key="3">
    <source>
        <dbReference type="ARBA" id="ARBA00022801"/>
    </source>
</evidence>
<evidence type="ECO:0000256" key="2">
    <source>
        <dbReference type="ARBA" id="ARBA00022670"/>
    </source>
</evidence>
<dbReference type="InterPro" id="IPR038765">
    <property type="entry name" value="Papain-like_cys_pep_sf"/>
</dbReference>
<dbReference type="Gene3D" id="3.90.1720.10">
    <property type="entry name" value="endopeptidase domain like (from Nostoc punctiforme)"/>
    <property type="match status" value="1"/>
</dbReference>
<dbReference type="InterPro" id="IPR000064">
    <property type="entry name" value="NLP_P60_dom"/>
</dbReference>
<keyword evidence="2" id="KW-0645">Protease</keyword>
<evidence type="ECO:0000256" key="4">
    <source>
        <dbReference type="ARBA" id="ARBA00022807"/>
    </source>
</evidence>
<dbReference type="HOGENOM" id="CLU_016043_7_0_4"/>
<evidence type="ECO:0000313" key="6">
    <source>
        <dbReference type="EMBL" id="CAL94758.1"/>
    </source>
</evidence>
<dbReference type="InterPro" id="IPR051202">
    <property type="entry name" value="Peptidase_C40"/>
</dbReference>
<keyword evidence="4" id="KW-0788">Thiol protease</keyword>
<dbReference type="PROSITE" id="PS51935">
    <property type="entry name" value="NLPC_P60"/>
    <property type="match status" value="1"/>
</dbReference>
<accession>A1K7F3</accession>
<evidence type="ECO:0000256" key="1">
    <source>
        <dbReference type="ARBA" id="ARBA00007074"/>
    </source>
</evidence>
<name>A1K7F3_AZOSB</name>
<evidence type="ECO:0000313" key="7">
    <source>
        <dbReference type="Proteomes" id="UP000002588"/>
    </source>
</evidence>
<evidence type="ECO:0000259" key="5">
    <source>
        <dbReference type="PROSITE" id="PS51935"/>
    </source>
</evidence>
<keyword evidence="7" id="KW-1185">Reference proteome</keyword>
<proteinExistence type="inferred from homology"/>
<dbReference type="eggNOG" id="COG0791">
    <property type="taxonomic scope" value="Bacteria"/>
</dbReference>
<comment type="similarity">
    <text evidence="1">Belongs to the peptidase C40 family.</text>
</comment>
<dbReference type="STRING" id="62928.azo2141"/>
<keyword evidence="3" id="KW-0378">Hydrolase</keyword>
<organism evidence="6 7">
    <name type="scientific">Azoarcus sp. (strain BH72)</name>
    <dbReference type="NCBI Taxonomy" id="418699"/>
    <lineage>
        <taxon>Bacteria</taxon>
        <taxon>Pseudomonadati</taxon>
        <taxon>Pseudomonadota</taxon>
        <taxon>Betaproteobacteria</taxon>
        <taxon>Rhodocyclales</taxon>
        <taxon>Zoogloeaceae</taxon>
        <taxon>Azoarcus</taxon>
    </lineage>
</organism>
<dbReference type="KEGG" id="azo:azo2141"/>
<dbReference type="Proteomes" id="UP000002588">
    <property type="component" value="Chromosome"/>
</dbReference>
<feature type="domain" description="NlpC/P60" evidence="5">
    <location>
        <begin position="58"/>
        <end position="182"/>
    </location>
</feature>